<accession>A0ABW9ZZA3</accession>
<feature type="domain" description="PDZ" evidence="12">
    <location>
        <begin position="191"/>
        <end position="261"/>
    </location>
</feature>
<dbReference type="PANTHER" id="PTHR42837">
    <property type="entry name" value="REGULATOR OF SIGMA-E PROTEASE RSEP"/>
    <property type="match status" value="1"/>
</dbReference>
<dbReference type="EMBL" id="JAACYS010000004">
    <property type="protein sequence ID" value="NCU16497.1"/>
    <property type="molecule type" value="Genomic_DNA"/>
</dbReference>
<evidence type="ECO:0000259" key="12">
    <source>
        <dbReference type="SMART" id="SM00228"/>
    </source>
</evidence>
<comment type="similarity">
    <text evidence="3 11">Belongs to the peptidase M50B family.</text>
</comment>
<keyword evidence="14" id="KW-1185">Reference proteome</keyword>
<comment type="subcellular location">
    <subcellularLocation>
        <location evidence="2">Membrane</location>
        <topology evidence="2">Multi-pass membrane protein</topology>
    </subcellularLocation>
</comment>
<feature type="transmembrane region" description="Helical" evidence="11">
    <location>
        <begin position="345"/>
        <end position="364"/>
    </location>
</feature>
<keyword evidence="10 11" id="KW-0472">Membrane</keyword>
<dbReference type="Proteomes" id="UP000743899">
    <property type="component" value="Unassembled WGS sequence"/>
</dbReference>
<evidence type="ECO:0000256" key="9">
    <source>
        <dbReference type="ARBA" id="ARBA00023049"/>
    </source>
</evidence>
<dbReference type="RefSeq" id="WP_161919329.1">
    <property type="nucleotide sequence ID" value="NZ_JAACYS010000004.1"/>
</dbReference>
<keyword evidence="5 11" id="KW-0812">Transmembrane</keyword>
<dbReference type="SUPFAM" id="SSF50156">
    <property type="entry name" value="PDZ domain-like"/>
    <property type="match status" value="1"/>
</dbReference>
<comment type="caution">
    <text evidence="13">The sequence shown here is derived from an EMBL/GenBank/DDBJ whole genome shotgun (WGS) entry which is preliminary data.</text>
</comment>
<sequence length="419" mass="46242">MSTLSTVIAFILLFGALVFFHELGHFLFAKKAGILCREFAIGFGPKVFAFKKNETVYTIRLLPLGGYVRMAGEDPELIELKPGLRVGLILDENEVVQKIIINQKSKYPNARIVEIERADIEKDLFIQGIEEEEDERSKVYKVDPKAVLVDNGIESQIAPLDRQFASKSLLARTLTIFAGPLFNFLLAVVVYIIIGLLQGVPSDEAKLGVITEDGAAIEAGLQEGDIVHSIDGEKVTKWAEIVEIVRDNPGETLTFQVERNGDVLDVDVVPNDVEGQGKIGVYAPMDKSFVDAIAYGFTETWFWIKTIFIILGDLVTGGFTIDALGGPVAIYASTEMVAESGIFNLLRWGAMLSVNLGIMNLLPIPALDGGRLTFFAIEALRGKPVSKEKEGFVHLIGFSLLMLLMILVTWNDIQRFFLK</sequence>
<organism evidence="13 14">
    <name type="scientific">Pallidibacillus pasinlerensis</name>
    <dbReference type="NCBI Taxonomy" id="2703818"/>
    <lineage>
        <taxon>Bacteria</taxon>
        <taxon>Bacillati</taxon>
        <taxon>Bacillota</taxon>
        <taxon>Bacilli</taxon>
        <taxon>Bacillales</taxon>
        <taxon>Bacillaceae</taxon>
        <taxon>Pallidibacillus</taxon>
    </lineage>
</organism>
<dbReference type="GO" id="GO:0008237">
    <property type="term" value="F:metallopeptidase activity"/>
    <property type="evidence" value="ECO:0007669"/>
    <property type="project" value="UniProtKB-KW"/>
</dbReference>
<feature type="transmembrane region" description="Helical" evidence="11">
    <location>
        <begin position="307"/>
        <end position="333"/>
    </location>
</feature>
<keyword evidence="4" id="KW-0645">Protease</keyword>
<feature type="transmembrane region" description="Helical" evidence="11">
    <location>
        <begin position="391"/>
        <end position="410"/>
    </location>
</feature>
<dbReference type="InterPro" id="IPR041489">
    <property type="entry name" value="PDZ_6"/>
</dbReference>
<dbReference type="SMART" id="SM00228">
    <property type="entry name" value="PDZ"/>
    <property type="match status" value="1"/>
</dbReference>
<name>A0ABW9ZZA3_9BACI</name>
<evidence type="ECO:0000256" key="2">
    <source>
        <dbReference type="ARBA" id="ARBA00004141"/>
    </source>
</evidence>
<evidence type="ECO:0000256" key="10">
    <source>
        <dbReference type="ARBA" id="ARBA00023136"/>
    </source>
</evidence>
<dbReference type="NCBIfam" id="TIGR00054">
    <property type="entry name" value="RIP metalloprotease RseP"/>
    <property type="match status" value="1"/>
</dbReference>
<evidence type="ECO:0000256" key="5">
    <source>
        <dbReference type="ARBA" id="ARBA00022692"/>
    </source>
</evidence>
<feature type="transmembrane region" description="Helical" evidence="11">
    <location>
        <begin position="6"/>
        <end position="28"/>
    </location>
</feature>
<evidence type="ECO:0000256" key="1">
    <source>
        <dbReference type="ARBA" id="ARBA00001947"/>
    </source>
</evidence>
<keyword evidence="8 11" id="KW-1133">Transmembrane helix</keyword>
<dbReference type="InterPro" id="IPR004387">
    <property type="entry name" value="Pept_M50_Zn"/>
</dbReference>
<keyword evidence="6 11" id="KW-0378">Hydrolase</keyword>
<evidence type="ECO:0000256" key="8">
    <source>
        <dbReference type="ARBA" id="ARBA00022989"/>
    </source>
</evidence>
<dbReference type="PANTHER" id="PTHR42837:SF2">
    <property type="entry name" value="MEMBRANE METALLOPROTEASE ARASP2, CHLOROPLASTIC-RELATED"/>
    <property type="match status" value="1"/>
</dbReference>
<evidence type="ECO:0000313" key="14">
    <source>
        <dbReference type="Proteomes" id="UP000743899"/>
    </source>
</evidence>
<dbReference type="CDD" id="cd23081">
    <property type="entry name" value="cpPDZ_EcRseP-like"/>
    <property type="match status" value="1"/>
</dbReference>
<dbReference type="Gene3D" id="2.30.42.10">
    <property type="match status" value="1"/>
</dbReference>
<evidence type="ECO:0000256" key="3">
    <source>
        <dbReference type="ARBA" id="ARBA00007931"/>
    </source>
</evidence>
<dbReference type="InterPro" id="IPR036034">
    <property type="entry name" value="PDZ_sf"/>
</dbReference>
<evidence type="ECO:0000256" key="7">
    <source>
        <dbReference type="ARBA" id="ARBA00022833"/>
    </source>
</evidence>
<comment type="cofactor">
    <cofactor evidence="1 11">
        <name>Zn(2+)</name>
        <dbReference type="ChEBI" id="CHEBI:29105"/>
    </cofactor>
</comment>
<keyword evidence="11" id="KW-0479">Metal-binding</keyword>
<dbReference type="CDD" id="cd06163">
    <property type="entry name" value="S2P-M50_PDZ_RseP-like"/>
    <property type="match status" value="1"/>
</dbReference>
<dbReference type="InterPro" id="IPR008915">
    <property type="entry name" value="Peptidase_M50"/>
</dbReference>
<protein>
    <recommendedName>
        <fullName evidence="11">Zinc metalloprotease</fullName>
        <ecNumber evidence="11">3.4.24.-</ecNumber>
    </recommendedName>
</protein>
<keyword evidence="9 11" id="KW-0482">Metalloprotease</keyword>
<keyword evidence="7 11" id="KW-0862">Zinc</keyword>
<feature type="transmembrane region" description="Helical" evidence="11">
    <location>
        <begin position="169"/>
        <end position="194"/>
    </location>
</feature>
<reference evidence="13 14" key="1">
    <citation type="submission" date="2020-01" db="EMBL/GenBank/DDBJ databases">
        <title>A novel Bacillus sp. from Pasinler.</title>
        <authorList>
            <person name="Adiguzel A."/>
            <person name="Ay H."/>
            <person name="Baltaci M.O."/>
        </authorList>
    </citation>
    <scope>NUCLEOTIDE SEQUENCE [LARGE SCALE GENOMIC DNA]</scope>
    <source>
        <strain evidence="13 14">P1</strain>
    </source>
</reference>
<dbReference type="Pfam" id="PF17820">
    <property type="entry name" value="PDZ_6"/>
    <property type="match status" value="1"/>
</dbReference>
<evidence type="ECO:0000313" key="13">
    <source>
        <dbReference type="EMBL" id="NCU16497.1"/>
    </source>
</evidence>
<evidence type="ECO:0000256" key="6">
    <source>
        <dbReference type="ARBA" id="ARBA00022801"/>
    </source>
</evidence>
<dbReference type="Pfam" id="PF02163">
    <property type="entry name" value="Peptidase_M50"/>
    <property type="match status" value="1"/>
</dbReference>
<dbReference type="InterPro" id="IPR001478">
    <property type="entry name" value="PDZ"/>
</dbReference>
<dbReference type="EC" id="3.4.24.-" evidence="11"/>
<evidence type="ECO:0000256" key="4">
    <source>
        <dbReference type="ARBA" id="ARBA00022670"/>
    </source>
</evidence>
<proteinExistence type="inferred from homology"/>
<evidence type="ECO:0000256" key="11">
    <source>
        <dbReference type="RuleBase" id="RU362031"/>
    </source>
</evidence>
<gene>
    <name evidence="13" type="primary">rseP</name>
    <name evidence="13" type="ORF">GW534_01745</name>
</gene>